<dbReference type="InterPro" id="IPR052740">
    <property type="entry name" value="CE4"/>
</dbReference>
<dbReference type="Proteomes" id="UP000572680">
    <property type="component" value="Unassembled WGS sequence"/>
</dbReference>
<keyword evidence="1" id="KW-0732">Signal</keyword>
<dbReference type="RefSeq" id="WP_312897884.1">
    <property type="nucleotide sequence ID" value="NZ_JACJIA010000003.1"/>
</dbReference>
<comment type="caution">
    <text evidence="2">The sequence shown here is derived from an EMBL/GenBank/DDBJ whole genome shotgun (WGS) entry which is preliminary data.</text>
</comment>
<protein>
    <recommendedName>
        <fullName evidence="4">Secreted protein</fullName>
    </recommendedName>
</protein>
<feature type="chain" id="PRO_5030600478" description="Secreted protein" evidence="1">
    <location>
        <begin position="22"/>
        <end position="429"/>
    </location>
</feature>
<evidence type="ECO:0000313" key="2">
    <source>
        <dbReference type="EMBL" id="MBA8951004.1"/>
    </source>
</evidence>
<dbReference type="Gene3D" id="3.20.20.370">
    <property type="entry name" value="Glycoside hydrolase/deacetylase"/>
    <property type="match status" value="1"/>
</dbReference>
<dbReference type="GO" id="GO:0005975">
    <property type="term" value="P:carbohydrate metabolic process"/>
    <property type="evidence" value="ECO:0007669"/>
    <property type="project" value="InterPro"/>
</dbReference>
<dbReference type="SUPFAM" id="SSF88713">
    <property type="entry name" value="Glycoside hydrolase/deacetylase"/>
    <property type="match status" value="1"/>
</dbReference>
<feature type="signal peptide" evidence="1">
    <location>
        <begin position="1"/>
        <end position="21"/>
    </location>
</feature>
<sequence>MAKAAAGATVAVAMVAGTAHACGLLGGGNVAPGPELSPTARPQAVEQAAGQVAERVVAAEGAAPPARQTLIGDGSTAFSGAQPGLDRPARLAPGARPPQFVVFSWDGAGEDDNRLFSRFRELGRRYNVTQTFFLSGIYLLPERQRMRYRPPGHPRGASAISYLGEASIRRTVDEIRRAWLEGHEIGTHFNGHFCGPGGVGSWTPRQWRSEIEQARWFVKNWKTTTGWRDLPPFPFDYDRELIGGRAPCLEGRANLRRAAREMGFRYDSSGVGEQVWPRRVDGLWDLPLQQVPMPGRPFEVLTMDYNFMANQSRRSLGRTGARAAWRDQMSQGLLRGFHRAYAGNRAPMIIGNHFERWNGGIYMEAVEEVMRTVCVKAEVRCVSFRELVDWLDAQDPAVLRELRRLDVGQRPAAWPGGDAADSGPVLSAP</sequence>
<dbReference type="EMBL" id="JACJIA010000003">
    <property type="protein sequence ID" value="MBA8951004.1"/>
    <property type="molecule type" value="Genomic_DNA"/>
</dbReference>
<reference evidence="2 3" key="1">
    <citation type="submission" date="2020-08" db="EMBL/GenBank/DDBJ databases">
        <title>Genomic Encyclopedia of Type Strains, Phase IV (KMG-IV): sequencing the most valuable type-strain genomes for metagenomic binning, comparative biology and taxonomic classification.</title>
        <authorList>
            <person name="Goeker M."/>
        </authorList>
    </citation>
    <scope>NUCLEOTIDE SEQUENCE [LARGE SCALE GENOMIC DNA]</scope>
    <source>
        <strain evidence="2 3">DSM 44197</strain>
    </source>
</reference>
<dbReference type="PANTHER" id="PTHR45985">
    <property type="match status" value="1"/>
</dbReference>
<evidence type="ECO:0000256" key="1">
    <source>
        <dbReference type="SAM" id="SignalP"/>
    </source>
</evidence>
<organism evidence="2 3">
    <name type="scientific">Actinomadura namibiensis</name>
    <dbReference type="NCBI Taxonomy" id="182080"/>
    <lineage>
        <taxon>Bacteria</taxon>
        <taxon>Bacillati</taxon>
        <taxon>Actinomycetota</taxon>
        <taxon>Actinomycetes</taxon>
        <taxon>Streptosporangiales</taxon>
        <taxon>Thermomonosporaceae</taxon>
        <taxon>Actinomadura</taxon>
    </lineage>
</organism>
<accession>A0A7W3LMT4</accession>
<gene>
    <name evidence="2" type="ORF">HNR61_002635</name>
</gene>
<dbReference type="PANTHER" id="PTHR45985:SF3">
    <property type="entry name" value="CHITIN DEACETYLASE-LIKE 4"/>
    <property type="match status" value="1"/>
</dbReference>
<evidence type="ECO:0008006" key="4">
    <source>
        <dbReference type="Google" id="ProtNLM"/>
    </source>
</evidence>
<evidence type="ECO:0000313" key="3">
    <source>
        <dbReference type="Proteomes" id="UP000572680"/>
    </source>
</evidence>
<dbReference type="InterPro" id="IPR011330">
    <property type="entry name" value="Glyco_hydro/deAcase_b/a-brl"/>
</dbReference>
<keyword evidence="3" id="KW-1185">Reference proteome</keyword>
<dbReference type="AlphaFoldDB" id="A0A7W3LMT4"/>
<name>A0A7W3LMT4_ACTNM</name>
<proteinExistence type="predicted"/>